<dbReference type="SUPFAM" id="SSF101898">
    <property type="entry name" value="NHL repeat"/>
    <property type="match status" value="1"/>
</dbReference>
<evidence type="ECO:0000256" key="2">
    <source>
        <dbReference type="PROSITE-ProRule" id="PRU00504"/>
    </source>
</evidence>
<dbReference type="Proteomes" id="UP001162734">
    <property type="component" value="Chromosome"/>
</dbReference>
<dbReference type="Pfam" id="PF01436">
    <property type="entry name" value="NHL"/>
    <property type="match status" value="1"/>
</dbReference>
<keyword evidence="4" id="KW-0732">Signal</keyword>
<dbReference type="PANTHER" id="PTHR24104:SF25">
    <property type="entry name" value="PROTEIN LIN-41"/>
    <property type="match status" value="1"/>
</dbReference>
<evidence type="ECO:0000256" key="4">
    <source>
        <dbReference type="SAM" id="SignalP"/>
    </source>
</evidence>
<dbReference type="InterPro" id="IPR011042">
    <property type="entry name" value="6-blade_b-propeller_TolB-like"/>
</dbReference>
<proteinExistence type="predicted"/>
<feature type="signal peptide" evidence="4">
    <location>
        <begin position="1"/>
        <end position="19"/>
    </location>
</feature>
<dbReference type="EMBL" id="AP025592">
    <property type="protein sequence ID" value="BDG07413.1"/>
    <property type="molecule type" value="Genomic_DNA"/>
</dbReference>
<feature type="repeat" description="NHL" evidence="2">
    <location>
        <begin position="204"/>
        <end position="241"/>
    </location>
</feature>
<accession>A0ABM7X6G9</accession>
<dbReference type="PROSITE" id="PS51257">
    <property type="entry name" value="PROKAR_LIPOPROTEIN"/>
    <property type="match status" value="1"/>
</dbReference>
<dbReference type="PROSITE" id="PS51125">
    <property type="entry name" value="NHL"/>
    <property type="match status" value="1"/>
</dbReference>
<evidence type="ECO:0000313" key="6">
    <source>
        <dbReference type="Proteomes" id="UP001162734"/>
    </source>
</evidence>
<evidence type="ECO:0000313" key="5">
    <source>
        <dbReference type="EMBL" id="BDG07413.1"/>
    </source>
</evidence>
<sequence>MNQKIRLLPLLATFALACAAQQKKSEVVWPDPPEVARIKFVRAFRTNADLDDSGWAKFQRGVIGGDNSITLQQPMGLAISDDGKRIYVADYQGCSVVVADLEKKSLARFAPEDPFAFPFNVALDGEENVYVTEPTTRLVRVFNKAGKRLRAFGDKDLVRPTGLVIDRARKILYVADTAKVDSDLHRVLVYSLAGEKLREVGNGRGSDEGQFNFPSYLALDAQGNLYVGDTMNFRMQVFDAEGKFLRTYGQPGTGLGTFARIKGIDFDGFGNLYVADGEHSVVQIFNRDFQPLMYFGGYVNALEYFDIPSCLAVDRKTNRIYVCNEHYARVNVYDLINTKAEDSAAASEDGAGGPVTGGSAGAEPATGASAQAH</sequence>
<organism evidence="5 6">
    <name type="scientific">Anaeromyxobacter paludicola</name>
    <dbReference type="NCBI Taxonomy" id="2918171"/>
    <lineage>
        <taxon>Bacteria</taxon>
        <taxon>Pseudomonadati</taxon>
        <taxon>Myxococcota</taxon>
        <taxon>Myxococcia</taxon>
        <taxon>Myxococcales</taxon>
        <taxon>Cystobacterineae</taxon>
        <taxon>Anaeromyxobacteraceae</taxon>
        <taxon>Anaeromyxobacter</taxon>
    </lineage>
</organism>
<dbReference type="Gene3D" id="2.120.10.30">
    <property type="entry name" value="TolB, C-terminal domain"/>
    <property type="match status" value="2"/>
</dbReference>
<evidence type="ECO:0000256" key="3">
    <source>
        <dbReference type="SAM" id="MobiDB-lite"/>
    </source>
</evidence>
<dbReference type="InterPro" id="IPR001258">
    <property type="entry name" value="NHL_repeat"/>
</dbReference>
<protein>
    <recommendedName>
        <fullName evidence="7">NHL repeat protein</fullName>
    </recommendedName>
</protein>
<feature type="region of interest" description="Disordered" evidence="3">
    <location>
        <begin position="345"/>
        <end position="373"/>
    </location>
</feature>
<dbReference type="SUPFAM" id="SSF63829">
    <property type="entry name" value="Calcium-dependent phosphotriesterase"/>
    <property type="match status" value="1"/>
</dbReference>
<keyword evidence="1" id="KW-0677">Repeat</keyword>
<dbReference type="InterPro" id="IPR050952">
    <property type="entry name" value="TRIM-NHL_E3_ligases"/>
</dbReference>
<evidence type="ECO:0008006" key="7">
    <source>
        <dbReference type="Google" id="ProtNLM"/>
    </source>
</evidence>
<gene>
    <name evidence="5" type="ORF">AMPC_05260</name>
</gene>
<feature type="chain" id="PRO_5045790790" description="NHL repeat protein" evidence="4">
    <location>
        <begin position="20"/>
        <end position="373"/>
    </location>
</feature>
<dbReference type="PANTHER" id="PTHR24104">
    <property type="entry name" value="E3 UBIQUITIN-PROTEIN LIGASE NHLRC1-RELATED"/>
    <property type="match status" value="1"/>
</dbReference>
<reference evidence="6" key="1">
    <citation type="journal article" date="2022" name="Int. J. Syst. Evol. Microbiol.">
        <title>Anaeromyxobacter oryzae sp. nov., Anaeromyxobacter diazotrophicus sp. nov. and Anaeromyxobacter paludicola sp. nov., isolated from paddy soils.</title>
        <authorList>
            <person name="Itoh H."/>
            <person name="Xu Z."/>
            <person name="Mise K."/>
            <person name="Masuda Y."/>
            <person name="Ushijima N."/>
            <person name="Hayakawa C."/>
            <person name="Shiratori Y."/>
            <person name="Senoo K."/>
        </authorList>
    </citation>
    <scope>NUCLEOTIDE SEQUENCE [LARGE SCALE GENOMIC DNA]</scope>
    <source>
        <strain evidence="6">Red630</strain>
    </source>
</reference>
<name>A0ABM7X6G9_9BACT</name>
<evidence type="ECO:0000256" key="1">
    <source>
        <dbReference type="ARBA" id="ARBA00022737"/>
    </source>
</evidence>
<feature type="compositionally biased region" description="Gly residues" evidence="3">
    <location>
        <begin position="350"/>
        <end position="360"/>
    </location>
</feature>
<dbReference type="RefSeq" id="WP_248344141.1">
    <property type="nucleotide sequence ID" value="NZ_AP025592.1"/>
</dbReference>
<keyword evidence="6" id="KW-1185">Reference proteome</keyword>